<organism evidence="7 8">
    <name type="scientific">Desulfonema limicola</name>
    <dbReference type="NCBI Taxonomy" id="45656"/>
    <lineage>
        <taxon>Bacteria</taxon>
        <taxon>Pseudomonadati</taxon>
        <taxon>Thermodesulfobacteriota</taxon>
        <taxon>Desulfobacteria</taxon>
        <taxon>Desulfobacterales</taxon>
        <taxon>Desulfococcaceae</taxon>
        <taxon>Desulfonema</taxon>
    </lineage>
</organism>
<comment type="similarity">
    <text evidence="1 5 6">Belongs to the bacterial ribosomal protein bL19 family.</text>
</comment>
<evidence type="ECO:0000256" key="2">
    <source>
        <dbReference type="ARBA" id="ARBA00022980"/>
    </source>
</evidence>
<dbReference type="PRINTS" id="PR00061">
    <property type="entry name" value="RIBOSOMALL19"/>
</dbReference>
<evidence type="ECO:0000256" key="1">
    <source>
        <dbReference type="ARBA" id="ARBA00005781"/>
    </source>
</evidence>
<dbReference type="PANTHER" id="PTHR15680:SF9">
    <property type="entry name" value="LARGE RIBOSOMAL SUBUNIT PROTEIN BL19M"/>
    <property type="match status" value="1"/>
</dbReference>
<evidence type="ECO:0000313" key="7">
    <source>
        <dbReference type="EMBL" id="QTA79753.1"/>
    </source>
</evidence>
<dbReference type="RefSeq" id="WP_207691465.1">
    <property type="nucleotide sequence ID" value="NZ_CP061799.1"/>
</dbReference>
<comment type="function">
    <text evidence="5 6">This protein is located at the 30S-50S ribosomal subunit interface and may play a role in the structure and function of the aminoacyl-tRNA binding site.</text>
</comment>
<dbReference type="InterPro" id="IPR001857">
    <property type="entry name" value="Ribosomal_bL19"/>
</dbReference>
<dbReference type="InterPro" id="IPR038657">
    <property type="entry name" value="Ribosomal_bL19_sf"/>
</dbReference>
<dbReference type="AlphaFoldDB" id="A0A975GFZ8"/>
<evidence type="ECO:0000256" key="4">
    <source>
        <dbReference type="ARBA" id="ARBA00035171"/>
    </source>
</evidence>
<name>A0A975GFZ8_9BACT</name>
<keyword evidence="8" id="KW-1185">Reference proteome</keyword>
<dbReference type="FunFam" id="2.30.30.790:FF:000001">
    <property type="entry name" value="50S ribosomal protein L19"/>
    <property type="match status" value="1"/>
</dbReference>
<dbReference type="GO" id="GO:0022625">
    <property type="term" value="C:cytosolic large ribosomal subunit"/>
    <property type="evidence" value="ECO:0007669"/>
    <property type="project" value="TreeGrafter"/>
</dbReference>
<accession>A0A975GFZ8</accession>
<dbReference type="PIRSF" id="PIRSF002191">
    <property type="entry name" value="Ribosomal_L19"/>
    <property type="match status" value="1"/>
</dbReference>
<protein>
    <recommendedName>
        <fullName evidence="4 5">Large ribosomal subunit protein bL19</fullName>
    </recommendedName>
</protein>
<dbReference type="PANTHER" id="PTHR15680">
    <property type="entry name" value="RIBOSOMAL PROTEIN L19"/>
    <property type="match status" value="1"/>
</dbReference>
<dbReference type="InterPro" id="IPR018257">
    <property type="entry name" value="Ribosomal_bL19_CS"/>
</dbReference>
<dbReference type="Pfam" id="PF01245">
    <property type="entry name" value="Ribosomal_L19"/>
    <property type="match status" value="1"/>
</dbReference>
<dbReference type="SUPFAM" id="SSF50104">
    <property type="entry name" value="Translation proteins SH3-like domain"/>
    <property type="match status" value="1"/>
</dbReference>
<dbReference type="PROSITE" id="PS01015">
    <property type="entry name" value="RIBOSOMAL_L19"/>
    <property type="match status" value="1"/>
</dbReference>
<reference evidence="7" key="1">
    <citation type="journal article" date="2021" name="Microb. Physiol.">
        <title>Proteogenomic Insights into the Physiology of Marine, Sulfate-Reducing, Filamentous Desulfonema limicola and Desulfonema magnum.</title>
        <authorList>
            <person name="Schnaars V."/>
            <person name="Wohlbrand L."/>
            <person name="Scheve S."/>
            <person name="Hinrichs C."/>
            <person name="Reinhardt R."/>
            <person name="Rabus R."/>
        </authorList>
    </citation>
    <scope>NUCLEOTIDE SEQUENCE</scope>
    <source>
        <strain evidence="7">5ac10</strain>
    </source>
</reference>
<dbReference type="Gene3D" id="2.30.30.790">
    <property type="match status" value="1"/>
</dbReference>
<dbReference type="HAMAP" id="MF_00402">
    <property type="entry name" value="Ribosomal_bL19"/>
    <property type="match status" value="1"/>
</dbReference>
<proteinExistence type="inferred from homology"/>
<dbReference type="NCBIfam" id="TIGR01024">
    <property type="entry name" value="rplS_bact"/>
    <property type="match status" value="1"/>
</dbReference>
<evidence type="ECO:0000256" key="3">
    <source>
        <dbReference type="ARBA" id="ARBA00023274"/>
    </source>
</evidence>
<dbReference type="Proteomes" id="UP000663720">
    <property type="component" value="Chromosome"/>
</dbReference>
<evidence type="ECO:0000313" key="8">
    <source>
        <dbReference type="Proteomes" id="UP000663720"/>
    </source>
</evidence>
<keyword evidence="3 5" id="KW-0687">Ribonucleoprotein</keyword>
<evidence type="ECO:0000256" key="5">
    <source>
        <dbReference type="HAMAP-Rule" id="MF_00402"/>
    </source>
</evidence>
<dbReference type="GO" id="GO:0006412">
    <property type="term" value="P:translation"/>
    <property type="evidence" value="ECO:0007669"/>
    <property type="project" value="UniProtKB-UniRule"/>
</dbReference>
<evidence type="ECO:0000256" key="6">
    <source>
        <dbReference type="RuleBase" id="RU000559"/>
    </source>
</evidence>
<dbReference type="KEGG" id="dli:dnl_20310"/>
<dbReference type="EMBL" id="CP061799">
    <property type="protein sequence ID" value="QTA79753.1"/>
    <property type="molecule type" value="Genomic_DNA"/>
</dbReference>
<dbReference type="GO" id="GO:0003735">
    <property type="term" value="F:structural constituent of ribosome"/>
    <property type="evidence" value="ECO:0007669"/>
    <property type="project" value="InterPro"/>
</dbReference>
<dbReference type="InterPro" id="IPR008991">
    <property type="entry name" value="Translation_prot_SH3-like_sf"/>
</dbReference>
<sequence>MKTLGQIEREIMRLDIPYFIPGDTVKVHVKIKEGEKERIQVYEGVVISKRKGMANATFTVRKMSYGVGVERIFPMHSPAIDRVEVVTKGRVRRSKIYYLRKLRGKKARIKERRYVN</sequence>
<keyword evidence="2 5" id="KW-0689">Ribosomal protein</keyword>
<gene>
    <name evidence="5 7" type="primary">rplS</name>
    <name evidence="7" type="ORF">dnl_20310</name>
</gene>